<reference evidence="2 3" key="1">
    <citation type="submission" date="2020-06" db="EMBL/GenBank/DDBJ databases">
        <title>Interaction of electrochemicaly active bacteria, Geobacter bremensis R4 on different carbon anode.</title>
        <authorList>
            <person name="Meng L."/>
            <person name="Yoshida N."/>
        </authorList>
    </citation>
    <scope>NUCLEOTIDE SEQUENCE [LARGE SCALE GENOMIC DNA]</scope>
    <source>
        <strain evidence="2 3">R4</strain>
    </source>
</reference>
<keyword evidence="2" id="KW-0132">Cell division</keyword>
<gene>
    <name evidence="2" type="ORF">GEOBRER4_n2147</name>
</gene>
<dbReference type="Proteomes" id="UP000515472">
    <property type="component" value="Chromosome"/>
</dbReference>
<feature type="signal peptide" evidence="1">
    <location>
        <begin position="1"/>
        <end position="32"/>
    </location>
</feature>
<proteinExistence type="predicted"/>
<dbReference type="EMBL" id="AP023213">
    <property type="protein sequence ID" value="BCG47318.1"/>
    <property type="molecule type" value="Genomic_DNA"/>
</dbReference>
<keyword evidence="3" id="KW-1185">Reference proteome</keyword>
<keyword evidence="2" id="KW-0131">Cell cycle</keyword>
<organism evidence="2 3">
    <name type="scientific">Citrifermentans bremense</name>
    <dbReference type="NCBI Taxonomy" id="60035"/>
    <lineage>
        <taxon>Bacteria</taxon>
        <taxon>Pseudomonadati</taxon>
        <taxon>Thermodesulfobacteriota</taxon>
        <taxon>Desulfuromonadia</taxon>
        <taxon>Geobacterales</taxon>
        <taxon>Geobacteraceae</taxon>
        <taxon>Citrifermentans</taxon>
    </lineage>
</organism>
<dbReference type="KEGG" id="gbn:GEOBRER4_20680"/>
<dbReference type="AlphaFoldDB" id="A0A6S6M124"/>
<feature type="chain" id="PRO_5028234601" evidence="1">
    <location>
        <begin position="33"/>
        <end position="309"/>
    </location>
</feature>
<evidence type="ECO:0000313" key="2">
    <source>
        <dbReference type="EMBL" id="BCG47318.1"/>
    </source>
</evidence>
<dbReference type="RefSeq" id="WP_185242246.1">
    <property type="nucleotide sequence ID" value="NZ_AP023213.1"/>
</dbReference>
<keyword evidence="1" id="KW-0732">Signal</keyword>
<name>A0A6S6M124_9BACT</name>
<evidence type="ECO:0000256" key="1">
    <source>
        <dbReference type="SAM" id="SignalP"/>
    </source>
</evidence>
<accession>A0A6S6M124</accession>
<dbReference type="GO" id="GO:0051301">
    <property type="term" value="P:cell division"/>
    <property type="evidence" value="ECO:0007669"/>
    <property type="project" value="UniProtKB-KW"/>
</dbReference>
<sequence length="309" mass="35112">MKREPMVRFISTRIVAGFLGLALLFPSAAGFAADPGSDAERALLAKYTSIRDKLEKNQFGAPIYLESTDSEGRVRVDMFGVVPHPFELAREALQSPASWCDITSLHLNIKACTFKTSTRPQQVTLYSGRKYYQPPSDAFPLKFTFTVLSQTPRWLDVRLEAEEGPFRTKDHRIALQASPLGPGSTLLHFSYTYSQGTMARLAINSYFSTLGHGKVGFSEVTEKGGEQHLVEGVRGAVERNTMRYYLALQTYLDTLKYPESQRFEQRISRWYDLTARYPKQLKENDKSSYLAAKRMEHNRQMELQNKLGN</sequence>
<protein>
    <submittedName>
        <fullName evidence="2">NAD/FAD-utilizing enzyme apparently involved in cell division</fullName>
    </submittedName>
</protein>
<evidence type="ECO:0000313" key="3">
    <source>
        <dbReference type="Proteomes" id="UP000515472"/>
    </source>
</evidence>